<keyword evidence="3" id="KW-1185">Reference proteome</keyword>
<accession>A0A7G1KVH8</accession>
<dbReference type="NCBIfam" id="NF040566">
    <property type="entry name" value="SCO2522_fam"/>
    <property type="match status" value="1"/>
</dbReference>
<organism evidence="2 3">
    <name type="scientific">Nocardia wallacei</name>
    <dbReference type="NCBI Taxonomy" id="480035"/>
    <lineage>
        <taxon>Bacteria</taxon>
        <taxon>Bacillati</taxon>
        <taxon>Actinomycetota</taxon>
        <taxon>Actinomycetes</taxon>
        <taxon>Mycobacteriales</taxon>
        <taxon>Nocardiaceae</taxon>
        <taxon>Nocardia</taxon>
    </lineage>
</organism>
<protein>
    <submittedName>
        <fullName evidence="2">Uncharacterized protein</fullName>
    </submittedName>
</protein>
<proteinExistence type="predicted"/>
<reference evidence="2 3" key="1">
    <citation type="submission" date="2020-08" db="EMBL/GenBank/DDBJ databases">
        <title>Genome Sequencing of Nocardia wallacei strain FMUON74 and assembly.</title>
        <authorList>
            <person name="Toyokawa M."/>
            <person name="Uesaka K."/>
        </authorList>
    </citation>
    <scope>NUCLEOTIDE SEQUENCE [LARGE SCALE GENOMIC DNA]</scope>
    <source>
        <strain evidence="2 3">FMUON74</strain>
    </source>
</reference>
<evidence type="ECO:0000313" key="2">
    <source>
        <dbReference type="EMBL" id="BCK57134.1"/>
    </source>
</evidence>
<feature type="region of interest" description="Disordered" evidence="1">
    <location>
        <begin position="144"/>
        <end position="174"/>
    </location>
</feature>
<dbReference type="Proteomes" id="UP000516173">
    <property type="component" value="Chromosome"/>
</dbReference>
<gene>
    <name evidence="2" type="ORF">NWFMUON74_49060</name>
</gene>
<dbReference type="KEGG" id="nwl:NWFMUON74_49060"/>
<evidence type="ECO:0000256" key="1">
    <source>
        <dbReference type="SAM" id="MobiDB-lite"/>
    </source>
</evidence>
<evidence type="ECO:0000313" key="3">
    <source>
        <dbReference type="Proteomes" id="UP000516173"/>
    </source>
</evidence>
<sequence length="339" mass="38365">MPESPVYSEATEEIRVAEVPLSHLSIETGHFYMNELINGQDNIRAQFREVADQVEFHTASARKRFGPAARVSTCFLIDDYFAPDTDPTQILDKLLDAADDCGLRIDYLAREAGCWEFPIYVDGVPTGSMVKLAETMAARVVAEPAENTTGRRPPDVESGWLCNGRRSSDHDPAQAMRAQEYRPPQAYGRRVHSIFLDTEMWDSPIEGVGDKHTRWSCPFLASIWQLLRLGMVRVEGAAPFHPQLRKREEGWEDHWWEMPAVIQLNPDAKPFAAYRSLSILPQNYLGIEHAVHVILDHLELDEKVWELIAARGGRERVPVAVPRETSKRLSHVLLDGCLT</sequence>
<name>A0A7G1KVH8_9NOCA</name>
<dbReference type="GeneID" id="80349350"/>
<dbReference type="AlphaFoldDB" id="A0A7G1KVH8"/>
<dbReference type="InterPro" id="IPR049747">
    <property type="entry name" value="SCO2522-like"/>
</dbReference>
<dbReference type="RefSeq" id="WP_187684071.1">
    <property type="nucleotide sequence ID" value="NZ_AP023396.1"/>
</dbReference>
<dbReference type="EMBL" id="AP023396">
    <property type="protein sequence ID" value="BCK57134.1"/>
    <property type="molecule type" value="Genomic_DNA"/>
</dbReference>